<dbReference type="PANTHER" id="PTHR12461:SF105">
    <property type="entry name" value="HYPOXIA-INDUCIBLE FACTOR 1-ALPHA INHIBITOR"/>
    <property type="match status" value="1"/>
</dbReference>
<keyword evidence="3" id="KW-1185">Reference proteome</keyword>
<evidence type="ECO:0000313" key="3">
    <source>
        <dbReference type="Proteomes" id="UP000012174"/>
    </source>
</evidence>
<sequence length="355" mass="39253">MPGPRGGQPPNKIPEVRTTEGAVNLFIFRLETFDPALPLVMRDSHQLPAMTKWFEPRGPHGTDHTFTPRLTKHSQTIFPYELTDPSASATAVPGQHPSLRSTLTEFRSWLIAHSNETYLPLMALIAALADPSTLSEDASSSPPHPADLQQQEFRQFYAPLGLLARACEFNATRSAYPRERLQRLYIAQSSLGSLPGDLAAEDLPTPALVRGAGKGDVYDSSVWLGLEPTYTPLHRDPNPNLFCQLLGEKRVRLLPPGKGQMLYERVRRELGSQGNSRFRGAEMMGGREMVALERAVWGDDGVGDGDGDGDKDGQLDMQQTVLRPGDTMFIPNGWWHSIRSNGAGALNASVNWWFR</sequence>
<name>M7SF21_EUTLA</name>
<dbReference type="InterPro" id="IPR041667">
    <property type="entry name" value="Cupin_8"/>
</dbReference>
<dbReference type="PROSITE" id="PS51184">
    <property type="entry name" value="JMJC"/>
    <property type="match status" value="1"/>
</dbReference>
<dbReference type="AlphaFoldDB" id="M7SF21"/>
<dbReference type="KEGG" id="ela:UCREL1_8169"/>
<proteinExistence type="predicted"/>
<dbReference type="EMBL" id="KB706982">
    <property type="protein sequence ID" value="EMR64864.1"/>
    <property type="molecule type" value="Genomic_DNA"/>
</dbReference>
<dbReference type="SUPFAM" id="SSF51197">
    <property type="entry name" value="Clavaminate synthase-like"/>
    <property type="match status" value="1"/>
</dbReference>
<dbReference type="PANTHER" id="PTHR12461">
    <property type="entry name" value="HYPOXIA-INDUCIBLE FACTOR 1 ALPHA INHIBITOR-RELATED"/>
    <property type="match status" value="1"/>
</dbReference>
<dbReference type="Pfam" id="PF13621">
    <property type="entry name" value="Cupin_8"/>
    <property type="match status" value="1"/>
</dbReference>
<dbReference type="OMA" id="STEMMEG"/>
<dbReference type="HOGENOM" id="CLU_054409_0_1_1"/>
<accession>M7SF21</accession>
<organism evidence="2 3">
    <name type="scientific">Eutypa lata (strain UCR-EL1)</name>
    <name type="common">Grapevine dieback disease fungus</name>
    <name type="synonym">Eutypa armeniacae</name>
    <dbReference type="NCBI Taxonomy" id="1287681"/>
    <lineage>
        <taxon>Eukaryota</taxon>
        <taxon>Fungi</taxon>
        <taxon>Dikarya</taxon>
        <taxon>Ascomycota</taxon>
        <taxon>Pezizomycotina</taxon>
        <taxon>Sordariomycetes</taxon>
        <taxon>Xylariomycetidae</taxon>
        <taxon>Xylariales</taxon>
        <taxon>Diatrypaceae</taxon>
        <taxon>Eutypa</taxon>
    </lineage>
</organism>
<evidence type="ECO:0000313" key="2">
    <source>
        <dbReference type="EMBL" id="EMR64864.1"/>
    </source>
</evidence>
<dbReference type="InterPro" id="IPR003347">
    <property type="entry name" value="JmjC_dom"/>
</dbReference>
<evidence type="ECO:0000259" key="1">
    <source>
        <dbReference type="PROSITE" id="PS51184"/>
    </source>
</evidence>
<dbReference type="OrthoDB" id="263283at2759"/>
<dbReference type="Gene3D" id="2.60.120.650">
    <property type="entry name" value="Cupin"/>
    <property type="match status" value="1"/>
</dbReference>
<dbReference type="Proteomes" id="UP000012174">
    <property type="component" value="Unassembled WGS sequence"/>
</dbReference>
<reference evidence="3" key="1">
    <citation type="journal article" date="2013" name="Genome Announc.">
        <title>Draft genome sequence of the grapevine dieback fungus Eutypa lata UCR-EL1.</title>
        <authorList>
            <person name="Blanco-Ulate B."/>
            <person name="Rolshausen P.E."/>
            <person name="Cantu D."/>
        </authorList>
    </citation>
    <scope>NUCLEOTIDE SEQUENCE [LARGE SCALE GENOMIC DNA]</scope>
    <source>
        <strain evidence="3">UCR-EL1</strain>
    </source>
</reference>
<protein>
    <recommendedName>
        <fullName evidence="1">JmjC domain-containing protein</fullName>
    </recommendedName>
</protein>
<gene>
    <name evidence="2" type="ORF">UCREL1_8169</name>
</gene>
<dbReference type="eggNOG" id="KOG2132">
    <property type="taxonomic scope" value="Eukaryota"/>
</dbReference>
<feature type="domain" description="JmjC" evidence="1">
    <location>
        <begin position="177"/>
        <end position="355"/>
    </location>
</feature>